<dbReference type="AlphaFoldDB" id="A0A8H4VUZ3"/>
<keyword evidence="2" id="KW-1185">Reference proteome</keyword>
<reference evidence="1 2" key="1">
    <citation type="submission" date="2019-12" db="EMBL/GenBank/DDBJ databases">
        <authorList>
            <person name="Floudas D."/>
            <person name="Bentzer J."/>
            <person name="Ahren D."/>
            <person name="Johansson T."/>
            <person name="Persson P."/>
            <person name="Tunlid A."/>
        </authorList>
    </citation>
    <scope>NUCLEOTIDE SEQUENCE [LARGE SCALE GENOMIC DNA]</scope>
    <source>
        <strain evidence="1 2">CBS 102.39</strain>
    </source>
</reference>
<accession>A0A8H4VUZ3</accession>
<organism evidence="1 2">
    <name type="scientific">Agrocybe pediades</name>
    <dbReference type="NCBI Taxonomy" id="84607"/>
    <lineage>
        <taxon>Eukaryota</taxon>
        <taxon>Fungi</taxon>
        <taxon>Dikarya</taxon>
        <taxon>Basidiomycota</taxon>
        <taxon>Agaricomycotina</taxon>
        <taxon>Agaricomycetes</taxon>
        <taxon>Agaricomycetidae</taxon>
        <taxon>Agaricales</taxon>
        <taxon>Agaricineae</taxon>
        <taxon>Strophariaceae</taxon>
        <taxon>Agrocybe</taxon>
    </lineage>
</organism>
<name>A0A8H4VUZ3_9AGAR</name>
<dbReference type="Proteomes" id="UP000521872">
    <property type="component" value="Unassembled WGS sequence"/>
</dbReference>
<gene>
    <name evidence="1" type="ORF">D9613_002427</name>
</gene>
<proteinExistence type="predicted"/>
<sequence>MDRLSGMTVVASSTSTRPHTVTNANILCIAKDGDVLPQIQAFCVTNEHRGHVLLIWFCSSVPEFEVTDARLSKIGQAMVVWYFHIPWA</sequence>
<evidence type="ECO:0000313" key="2">
    <source>
        <dbReference type="Proteomes" id="UP000521872"/>
    </source>
</evidence>
<protein>
    <submittedName>
        <fullName evidence="1">Uncharacterized protein</fullName>
    </submittedName>
</protein>
<evidence type="ECO:0000313" key="1">
    <source>
        <dbReference type="EMBL" id="KAF4623651.1"/>
    </source>
</evidence>
<comment type="caution">
    <text evidence="1">The sequence shown here is derived from an EMBL/GenBank/DDBJ whole genome shotgun (WGS) entry which is preliminary data.</text>
</comment>
<dbReference type="EMBL" id="JAACJL010000001">
    <property type="protein sequence ID" value="KAF4623651.1"/>
    <property type="molecule type" value="Genomic_DNA"/>
</dbReference>